<organism evidence="2 3">
    <name type="scientific">Liparis tanakae</name>
    <name type="common">Tanaka's snailfish</name>
    <dbReference type="NCBI Taxonomy" id="230148"/>
    <lineage>
        <taxon>Eukaryota</taxon>
        <taxon>Metazoa</taxon>
        <taxon>Chordata</taxon>
        <taxon>Craniata</taxon>
        <taxon>Vertebrata</taxon>
        <taxon>Euteleostomi</taxon>
        <taxon>Actinopterygii</taxon>
        <taxon>Neopterygii</taxon>
        <taxon>Teleostei</taxon>
        <taxon>Neoteleostei</taxon>
        <taxon>Acanthomorphata</taxon>
        <taxon>Eupercaria</taxon>
        <taxon>Perciformes</taxon>
        <taxon>Cottioidei</taxon>
        <taxon>Cottales</taxon>
        <taxon>Liparidae</taxon>
        <taxon>Liparis</taxon>
    </lineage>
</organism>
<comment type="caution">
    <text evidence="2">The sequence shown here is derived from an EMBL/GenBank/DDBJ whole genome shotgun (WGS) entry which is preliminary data.</text>
</comment>
<evidence type="ECO:0000256" key="1">
    <source>
        <dbReference type="SAM" id="MobiDB-lite"/>
    </source>
</evidence>
<gene>
    <name evidence="2" type="ORF">EYF80_058224</name>
</gene>
<reference evidence="2 3" key="1">
    <citation type="submission" date="2019-03" db="EMBL/GenBank/DDBJ databases">
        <title>First draft genome of Liparis tanakae, snailfish: a comprehensive survey of snailfish specific genes.</title>
        <authorList>
            <person name="Kim W."/>
            <person name="Song I."/>
            <person name="Jeong J.-H."/>
            <person name="Kim D."/>
            <person name="Kim S."/>
            <person name="Ryu S."/>
            <person name="Song J.Y."/>
            <person name="Lee S.K."/>
        </authorList>
    </citation>
    <scope>NUCLEOTIDE SEQUENCE [LARGE SCALE GENOMIC DNA]</scope>
    <source>
        <tissue evidence="2">Muscle</tissue>
    </source>
</reference>
<dbReference type="AlphaFoldDB" id="A0A4Z2ES33"/>
<accession>A0A4Z2ES33</accession>
<feature type="compositionally biased region" description="Acidic residues" evidence="1">
    <location>
        <begin position="44"/>
        <end position="55"/>
    </location>
</feature>
<proteinExistence type="predicted"/>
<dbReference type="OrthoDB" id="10607862at2759"/>
<dbReference type="Proteomes" id="UP000314294">
    <property type="component" value="Unassembled WGS sequence"/>
</dbReference>
<feature type="region of interest" description="Disordered" evidence="1">
    <location>
        <begin position="1"/>
        <end position="107"/>
    </location>
</feature>
<dbReference type="EMBL" id="SRLO01003290">
    <property type="protein sequence ID" value="TNN31618.1"/>
    <property type="molecule type" value="Genomic_DNA"/>
</dbReference>
<evidence type="ECO:0000313" key="2">
    <source>
        <dbReference type="EMBL" id="TNN31618.1"/>
    </source>
</evidence>
<protein>
    <submittedName>
        <fullName evidence="2">Uncharacterized protein</fullName>
    </submittedName>
</protein>
<feature type="region of interest" description="Disordered" evidence="1">
    <location>
        <begin position="151"/>
        <end position="183"/>
    </location>
</feature>
<evidence type="ECO:0000313" key="3">
    <source>
        <dbReference type="Proteomes" id="UP000314294"/>
    </source>
</evidence>
<feature type="compositionally biased region" description="Basic and acidic residues" evidence="1">
    <location>
        <begin position="7"/>
        <end position="20"/>
    </location>
</feature>
<sequence>MFSHLGKQPERPAALRERGSSLKSTSWRRQREETSRRRHRGGDIVEETEGGDIGEETSGRRHRGGDIGEETSGRRHQGGDIVEETSGRRHQGGDIGEETSRRRHRGGDIVEVHVDTGRVHNGIRDTGNDGFHIDLNDLSEAHLRAAARVDRAAGAPLSGSRNKGVESELESEADGSIRMSGVD</sequence>
<keyword evidence="3" id="KW-1185">Reference proteome</keyword>
<name>A0A4Z2ES33_9TELE</name>